<protein>
    <submittedName>
        <fullName evidence="8">RNA polymerase sigma-70 factor (ECF subfamily)</fullName>
    </submittedName>
</protein>
<dbReference type="GO" id="GO:0006352">
    <property type="term" value="P:DNA-templated transcription initiation"/>
    <property type="evidence" value="ECO:0007669"/>
    <property type="project" value="InterPro"/>
</dbReference>
<evidence type="ECO:0000259" key="6">
    <source>
        <dbReference type="Pfam" id="PF04542"/>
    </source>
</evidence>
<feature type="region of interest" description="Disordered" evidence="5">
    <location>
        <begin position="83"/>
        <end position="103"/>
    </location>
</feature>
<dbReference type="InterPro" id="IPR014284">
    <property type="entry name" value="RNA_pol_sigma-70_dom"/>
</dbReference>
<comment type="caution">
    <text evidence="8">The sequence shown here is derived from an EMBL/GenBank/DDBJ whole genome shotgun (WGS) entry which is preliminary data.</text>
</comment>
<comment type="similarity">
    <text evidence="1">Belongs to the sigma-70 factor family. ECF subfamily.</text>
</comment>
<dbReference type="InterPro" id="IPR013324">
    <property type="entry name" value="RNA_pol_sigma_r3/r4-like"/>
</dbReference>
<dbReference type="GO" id="GO:0016987">
    <property type="term" value="F:sigma factor activity"/>
    <property type="evidence" value="ECO:0007669"/>
    <property type="project" value="UniProtKB-KW"/>
</dbReference>
<evidence type="ECO:0000256" key="4">
    <source>
        <dbReference type="ARBA" id="ARBA00023163"/>
    </source>
</evidence>
<dbReference type="InterPro" id="IPR036388">
    <property type="entry name" value="WH-like_DNA-bd_sf"/>
</dbReference>
<dbReference type="AlphaFoldDB" id="A0A840YZF0"/>
<accession>A0A840YZF0</accession>
<evidence type="ECO:0000256" key="5">
    <source>
        <dbReference type="SAM" id="MobiDB-lite"/>
    </source>
</evidence>
<evidence type="ECO:0000256" key="2">
    <source>
        <dbReference type="ARBA" id="ARBA00023015"/>
    </source>
</evidence>
<feature type="domain" description="RNA polymerase sigma-70 region 2" evidence="6">
    <location>
        <begin position="20"/>
        <end position="84"/>
    </location>
</feature>
<proteinExistence type="inferred from homology"/>
<dbReference type="Gene3D" id="1.10.10.10">
    <property type="entry name" value="Winged helix-like DNA-binding domain superfamily/Winged helix DNA-binding domain"/>
    <property type="match status" value="1"/>
</dbReference>
<evidence type="ECO:0000256" key="1">
    <source>
        <dbReference type="ARBA" id="ARBA00010641"/>
    </source>
</evidence>
<dbReference type="NCBIfam" id="TIGR02937">
    <property type="entry name" value="sigma70-ECF"/>
    <property type="match status" value="1"/>
</dbReference>
<dbReference type="GO" id="GO:0003677">
    <property type="term" value="F:DNA binding"/>
    <property type="evidence" value="ECO:0007669"/>
    <property type="project" value="InterPro"/>
</dbReference>
<keyword evidence="3" id="KW-0731">Sigma factor</keyword>
<evidence type="ECO:0000256" key="3">
    <source>
        <dbReference type="ARBA" id="ARBA00023082"/>
    </source>
</evidence>
<dbReference type="Proteomes" id="UP000554342">
    <property type="component" value="Unassembled WGS sequence"/>
</dbReference>
<dbReference type="PANTHER" id="PTHR43133">
    <property type="entry name" value="RNA POLYMERASE ECF-TYPE SIGMA FACTO"/>
    <property type="match status" value="1"/>
</dbReference>
<dbReference type="InterPro" id="IPR013325">
    <property type="entry name" value="RNA_pol_sigma_r2"/>
</dbReference>
<feature type="domain" description="RNA polymerase sigma factor 70 region 4 type 2" evidence="7">
    <location>
        <begin position="114"/>
        <end position="165"/>
    </location>
</feature>
<evidence type="ECO:0000313" key="9">
    <source>
        <dbReference type="Proteomes" id="UP000554342"/>
    </source>
</evidence>
<keyword evidence="9" id="KW-1185">Reference proteome</keyword>
<dbReference type="SUPFAM" id="SSF88946">
    <property type="entry name" value="Sigma2 domain of RNA polymerase sigma factors"/>
    <property type="match status" value="1"/>
</dbReference>
<dbReference type="Pfam" id="PF04542">
    <property type="entry name" value="Sigma70_r2"/>
    <property type="match status" value="1"/>
</dbReference>
<dbReference type="EMBL" id="JACIJI010000002">
    <property type="protein sequence ID" value="MBB5718917.1"/>
    <property type="molecule type" value="Genomic_DNA"/>
</dbReference>
<evidence type="ECO:0000259" key="7">
    <source>
        <dbReference type="Pfam" id="PF08281"/>
    </source>
</evidence>
<name>A0A840YZF0_9SPHN</name>
<dbReference type="Pfam" id="PF08281">
    <property type="entry name" value="Sigma70_r4_2"/>
    <property type="match status" value="1"/>
</dbReference>
<dbReference type="Gene3D" id="1.10.1740.10">
    <property type="match status" value="1"/>
</dbReference>
<evidence type="ECO:0000313" key="8">
    <source>
        <dbReference type="EMBL" id="MBB5718917.1"/>
    </source>
</evidence>
<dbReference type="InterPro" id="IPR039425">
    <property type="entry name" value="RNA_pol_sigma-70-like"/>
</dbReference>
<keyword evidence="4" id="KW-0804">Transcription</keyword>
<organism evidence="8 9">
    <name type="scientific">Stakelama sediminis</name>
    <dbReference type="NCBI Taxonomy" id="463200"/>
    <lineage>
        <taxon>Bacteria</taxon>
        <taxon>Pseudomonadati</taxon>
        <taxon>Pseudomonadota</taxon>
        <taxon>Alphaproteobacteria</taxon>
        <taxon>Sphingomonadales</taxon>
        <taxon>Sphingomonadaceae</taxon>
        <taxon>Stakelama</taxon>
    </lineage>
</organism>
<dbReference type="RefSeq" id="WP_184003059.1">
    <property type="nucleotide sequence ID" value="NZ_BAABIF010000013.1"/>
</dbReference>
<sequence>MHRRFAHVPIGDADTDEQIKLYLSALRKFVTRRIGDHDLVEDLVQESYLRLLARNRDNPVLEPQAYLFRIASNLLADLHRGAKRAPTTDCDPENEIPVRPTQEDARSRADLQHMFEAALAELSPKCRAVFLMRRFDDLDTGAVATRLGISHRMVQKYMTAAMTHLYARLGHHRGGEQ</sequence>
<dbReference type="InterPro" id="IPR013249">
    <property type="entry name" value="RNA_pol_sigma70_r4_t2"/>
</dbReference>
<dbReference type="InterPro" id="IPR007627">
    <property type="entry name" value="RNA_pol_sigma70_r2"/>
</dbReference>
<reference evidence="8 9" key="1">
    <citation type="submission" date="2020-08" db="EMBL/GenBank/DDBJ databases">
        <title>Genomic Encyclopedia of Type Strains, Phase IV (KMG-IV): sequencing the most valuable type-strain genomes for metagenomic binning, comparative biology and taxonomic classification.</title>
        <authorList>
            <person name="Goeker M."/>
        </authorList>
    </citation>
    <scope>NUCLEOTIDE SEQUENCE [LARGE SCALE GENOMIC DNA]</scope>
    <source>
        <strain evidence="8 9">DSM 27203</strain>
    </source>
</reference>
<keyword evidence="2" id="KW-0805">Transcription regulation</keyword>
<dbReference type="SUPFAM" id="SSF88659">
    <property type="entry name" value="Sigma3 and sigma4 domains of RNA polymerase sigma factors"/>
    <property type="match status" value="1"/>
</dbReference>
<dbReference type="PANTHER" id="PTHR43133:SF63">
    <property type="entry name" value="RNA POLYMERASE SIGMA FACTOR FECI-RELATED"/>
    <property type="match status" value="1"/>
</dbReference>
<gene>
    <name evidence="8" type="ORF">FHR23_001840</name>
</gene>